<evidence type="ECO:0000313" key="5">
    <source>
        <dbReference type="Proteomes" id="UP001153050"/>
    </source>
</evidence>
<evidence type="ECO:0000313" key="4">
    <source>
        <dbReference type="EMBL" id="CAH2395556.1"/>
    </source>
</evidence>
<reference evidence="4 5" key="1">
    <citation type="submission" date="2022-03" db="EMBL/GenBank/DDBJ databases">
        <authorList>
            <person name="Brunel B."/>
        </authorList>
    </citation>
    <scope>NUCLEOTIDE SEQUENCE [LARGE SCALE GENOMIC DNA]</scope>
    <source>
        <strain evidence="4">STM5069sample</strain>
    </source>
</reference>
<dbReference type="PANTHER" id="PTHR43464">
    <property type="entry name" value="METHYLTRANSFERASE"/>
    <property type="match status" value="1"/>
</dbReference>
<keyword evidence="1" id="KW-0489">Methyltransferase</keyword>
<dbReference type="CDD" id="cd02440">
    <property type="entry name" value="AdoMet_MTases"/>
    <property type="match status" value="1"/>
</dbReference>
<dbReference type="RefSeq" id="WP_254016546.1">
    <property type="nucleotide sequence ID" value="NZ_CAKXZT010000013.1"/>
</dbReference>
<keyword evidence="2" id="KW-0808">Transferase</keyword>
<dbReference type="SUPFAM" id="SSF53335">
    <property type="entry name" value="S-adenosyl-L-methionine-dependent methyltransferases"/>
    <property type="match status" value="1"/>
</dbReference>
<comment type="caution">
    <text evidence="4">The sequence shown here is derived from an EMBL/GenBank/DDBJ whole genome shotgun (WGS) entry which is preliminary data.</text>
</comment>
<dbReference type="Proteomes" id="UP001153050">
    <property type="component" value="Unassembled WGS sequence"/>
</dbReference>
<keyword evidence="3" id="KW-0949">S-adenosyl-L-methionine</keyword>
<dbReference type="EMBL" id="CAKXZT010000013">
    <property type="protein sequence ID" value="CAH2395556.1"/>
    <property type="molecule type" value="Genomic_DNA"/>
</dbReference>
<evidence type="ECO:0008006" key="6">
    <source>
        <dbReference type="Google" id="ProtNLM"/>
    </source>
</evidence>
<protein>
    <recommendedName>
        <fullName evidence="6">Class I SAM-dependent methyltransferase</fullName>
    </recommendedName>
</protein>
<keyword evidence="5" id="KW-1185">Reference proteome</keyword>
<dbReference type="InterPro" id="IPR029063">
    <property type="entry name" value="SAM-dependent_MTases_sf"/>
</dbReference>
<gene>
    <name evidence="4" type="ORF">MES5069_110106</name>
</gene>
<evidence type="ECO:0000256" key="3">
    <source>
        <dbReference type="ARBA" id="ARBA00022691"/>
    </source>
</evidence>
<dbReference type="PANTHER" id="PTHR43464:SF19">
    <property type="entry name" value="UBIQUINONE BIOSYNTHESIS O-METHYLTRANSFERASE, MITOCHONDRIAL"/>
    <property type="match status" value="1"/>
</dbReference>
<organism evidence="4 5">
    <name type="scientific">Mesorhizobium escarrei</name>
    <dbReference type="NCBI Taxonomy" id="666018"/>
    <lineage>
        <taxon>Bacteria</taxon>
        <taxon>Pseudomonadati</taxon>
        <taxon>Pseudomonadota</taxon>
        <taxon>Alphaproteobacteria</taxon>
        <taxon>Hyphomicrobiales</taxon>
        <taxon>Phyllobacteriaceae</taxon>
        <taxon>Mesorhizobium</taxon>
    </lineage>
</organism>
<name>A0ABM9DGI0_9HYPH</name>
<dbReference type="Gene3D" id="3.40.50.150">
    <property type="entry name" value="Vaccinia Virus protein VP39"/>
    <property type="match status" value="1"/>
</dbReference>
<sequence>MFNPVDDITLSRERMNAKRMRHFVPNYLEPLLSKEWEIVSIGCGSGIDVEMLRASGYRAYGFDPSRDNQFGLRKSETRPFLRSGRVEDRPFGDKKFDFAYALEVIEHVGCRNYGTHLLPNWQEERRGFLAESLALLRPGGHLFLSTSNRVCPFDPGHKHTYSSLGRMGARYGVGVSVPWHEENFLFSYQQISKEIRMIVPTAKVTTAPIASYPSIAGEKSFKGRLVKGLLSLIDFEPLRRSPAAPILAVVVEV</sequence>
<proteinExistence type="predicted"/>
<accession>A0ABM9DGI0</accession>
<evidence type="ECO:0000256" key="1">
    <source>
        <dbReference type="ARBA" id="ARBA00022603"/>
    </source>
</evidence>
<evidence type="ECO:0000256" key="2">
    <source>
        <dbReference type="ARBA" id="ARBA00022679"/>
    </source>
</evidence>
<dbReference type="Pfam" id="PF13489">
    <property type="entry name" value="Methyltransf_23"/>
    <property type="match status" value="1"/>
</dbReference>